<dbReference type="Pfam" id="PF01740">
    <property type="entry name" value="STAS"/>
    <property type="match status" value="1"/>
</dbReference>
<dbReference type="InterPro" id="IPR002645">
    <property type="entry name" value="STAS_dom"/>
</dbReference>
<dbReference type="EMBL" id="BARW01002954">
    <property type="protein sequence ID" value="GAI61699.1"/>
    <property type="molecule type" value="Genomic_DNA"/>
</dbReference>
<feature type="transmembrane region" description="Helical" evidence="1">
    <location>
        <begin position="176"/>
        <end position="200"/>
    </location>
</feature>
<dbReference type="InterPro" id="IPR036513">
    <property type="entry name" value="STAS_dom_sf"/>
</dbReference>
<gene>
    <name evidence="3" type="ORF">S12H4_07843</name>
</gene>
<dbReference type="Gene3D" id="3.30.750.24">
    <property type="entry name" value="STAS domain"/>
    <property type="match status" value="1"/>
</dbReference>
<evidence type="ECO:0000256" key="1">
    <source>
        <dbReference type="SAM" id="Phobius"/>
    </source>
</evidence>
<dbReference type="InterPro" id="IPR030802">
    <property type="entry name" value="Permease_MalE"/>
</dbReference>
<keyword evidence="1" id="KW-1133">Transmembrane helix</keyword>
<feature type="non-terminal residue" evidence="3">
    <location>
        <position position="327"/>
    </location>
</feature>
<dbReference type="PANTHER" id="PTHR30188">
    <property type="entry name" value="ABC TRANSPORTER PERMEASE PROTEIN-RELATED"/>
    <property type="match status" value="1"/>
</dbReference>
<feature type="transmembrane region" description="Helical" evidence="1">
    <location>
        <begin position="288"/>
        <end position="307"/>
    </location>
</feature>
<evidence type="ECO:0000259" key="2">
    <source>
        <dbReference type="PROSITE" id="PS50801"/>
    </source>
</evidence>
<organism evidence="3">
    <name type="scientific">marine sediment metagenome</name>
    <dbReference type="NCBI Taxonomy" id="412755"/>
    <lineage>
        <taxon>unclassified sequences</taxon>
        <taxon>metagenomes</taxon>
        <taxon>ecological metagenomes</taxon>
    </lineage>
</organism>
<feature type="transmembrane region" description="Helical" evidence="1">
    <location>
        <begin position="263"/>
        <end position="282"/>
    </location>
</feature>
<dbReference type="CDD" id="cd07043">
    <property type="entry name" value="STAS_anti-anti-sigma_factors"/>
    <property type="match status" value="1"/>
</dbReference>
<accession>X1S1N6</accession>
<sequence length="327" mass="35950">MRKLKEPKFCQYEVSESDEGGITLHCRDRIDSSNAAYMIKELSPLLQNRLPSSLTVDLENVTYLDDFGVLVLVELKKIVTNGKGHFYLKNSSDKVKKILSLLNFDSLEGRVSFTKKRPPGIFIRLGEATLRHSSDLKYLVSFVGSVCLSLIYICSHPKSLRTDDTLLCMQKTGIDALPIVGLISFLLGLIMAFMASIQLQQFGANIYVASLVSLSMVRELGPIMTAIIVAGRSGSAFAAEIGTMRISEEVDALFTMGFDPTRFLVVPKVIASVIVVPLLTLFSDVFAILGGLVVGVFMLDITANAYITQTIETLELFDVFWGLLKSG</sequence>
<dbReference type="PANTHER" id="PTHR30188:SF3">
    <property type="entry name" value="ABC TRANSPORTER PERMEASE"/>
    <property type="match status" value="1"/>
</dbReference>
<evidence type="ECO:0000313" key="3">
    <source>
        <dbReference type="EMBL" id="GAI61699.1"/>
    </source>
</evidence>
<feature type="transmembrane region" description="Helical" evidence="1">
    <location>
        <begin position="138"/>
        <end position="155"/>
    </location>
</feature>
<protein>
    <recommendedName>
        <fullName evidence="2">STAS domain-containing protein</fullName>
    </recommendedName>
</protein>
<dbReference type="GO" id="GO:0005548">
    <property type="term" value="F:phospholipid transporter activity"/>
    <property type="evidence" value="ECO:0007669"/>
    <property type="project" value="TreeGrafter"/>
</dbReference>
<proteinExistence type="predicted"/>
<keyword evidence="1" id="KW-0812">Transmembrane</keyword>
<dbReference type="SUPFAM" id="SSF52091">
    <property type="entry name" value="SpoIIaa-like"/>
    <property type="match status" value="1"/>
</dbReference>
<feature type="domain" description="STAS" evidence="2">
    <location>
        <begin position="11"/>
        <end position="132"/>
    </location>
</feature>
<reference evidence="3" key="1">
    <citation type="journal article" date="2014" name="Front. Microbiol.">
        <title>High frequency of phylogenetically diverse reductive dehalogenase-homologous genes in deep subseafloor sedimentary metagenomes.</title>
        <authorList>
            <person name="Kawai M."/>
            <person name="Futagami T."/>
            <person name="Toyoda A."/>
            <person name="Takaki Y."/>
            <person name="Nishi S."/>
            <person name="Hori S."/>
            <person name="Arai W."/>
            <person name="Tsubouchi T."/>
            <person name="Morono Y."/>
            <person name="Uchiyama I."/>
            <person name="Ito T."/>
            <person name="Fujiyama A."/>
            <person name="Inagaki F."/>
            <person name="Takami H."/>
        </authorList>
    </citation>
    <scope>NUCLEOTIDE SEQUENCE</scope>
    <source>
        <strain evidence="3">Expedition CK06-06</strain>
    </source>
</reference>
<keyword evidence="1" id="KW-0472">Membrane</keyword>
<name>X1S1N6_9ZZZZ</name>
<dbReference type="GO" id="GO:0043190">
    <property type="term" value="C:ATP-binding cassette (ABC) transporter complex"/>
    <property type="evidence" value="ECO:0007669"/>
    <property type="project" value="InterPro"/>
</dbReference>
<dbReference type="Pfam" id="PF02405">
    <property type="entry name" value="MlaE"/>
    <property type="match status" value="1"/>
</dbReference>
<dbReference type="AlphaFoldDB" id="X1S1N6"/>
<comment type="caution">
    <text evidence="3">The sequence shown here is derived from an EMBL/GenBank/DDBJ whole genome shotgun (WGS) entry which is preliminary data.</text>
</comment>
<dbReference type="PROSITE" id="PS50801">
    <property type="entry name" value="STAS"/>
    <property type="match status" value="1"/>
</dbReference>